<proteinExistence type="predicted"/>
<reference evidence="2 3" key="1">
    <citation type="submission" date="2013-09" db="EMBL/GenBank/DDBJ databases">
        <title>Corchorus capsularis genome sequencing.</title>
        <authorList>
            <person name="Alam M."/>
            <person name="Haque M.S."/>
            <person name="Islam M.S."/>
            <person name="Emdad E.M."/>
            <person name="Islam M.M."/>
            <person name="Ahmed B."/>
            <person name="Halim A."/>
            <person name="Hossen Q.M.M."/>
            <person name="Hossain M.Z."/>
            <person name="Ahmed R."/>
            <person name="Khan M.M."/>
            <person name="Islam R."/>
            <person name="Rashid M.M."/>
            <person name="Khan S.A."/>
            <person name="Rahman M.S."/>
            <person name="Alam M."/>
        </authorList>
    </citation>
    <scope>NUCLEOTIDE SEQUENCE [LARGE SCALE GENOMIC DNA]</scope>
    <source>
        <strain evidence="3">cv. CVL-1</strain>
        <tissue evidence="2">Whole seedling</tissue>
    </source>
</reference>
<organism evidence="2 3">
    <name type="scientific">Corchorus capsularis</name>
    <name type="common">Jute</name>
    <dbReference type="NCBI Taxonomy" id="210143"/>
    <lineage>
        <taxon>Eukaryota</taxon>
        <taxon>Viridiplantae</taxon>
        <taxon>Streptophyta</taxon>
        <taxon>Embryophyta</taxon>
        <taxon>Tracheophyta</taxon>
        <taxon>Spermatophyta</taxon>
        <taxon>Magnoliopsida</taxon>
        <taxon>eudicotyledons</taxon>
        <taxon>Gunneridae</taxon>
        <taxon>Pentapetalae</taxon>
        <taxon>rosids</taxon>
        <taxon>malvids</taxon>
        <taxon>Malvales</taxon>
        <taxon>Malvaceae</taxon>
        <taxon>Grewioideae</taxon>
        <taxon>Apeibeae</taxon>
        <taxon>Corchorus</taxon>
    </lineage>
</organism>
<dbReference type="EMBL" id="AWWV01013397">
    <property type="protein sequence ID" value="OMO61757.1"/>
    <property type="molecule type" value="Genomic_DNA"/>
</dbReference>
<dbReference type="GO" id="GO:0045292">
    <property type="term" value="P:mRNA cis splicing, via spliceosome"/>
    <property type="evidence" value="ECO:0007669"/>
    <property type="project" value="TreeGrafter"/>
</dbReference>
<gene>
    <name evidence="2" type="ORF">CCACVL1_23289</name>
</gene>
<feature type="coiled-coil region" evidence="1">
    <location>
        <begin position="146"/>
        <end position="190"/>
    </location>
</feature>
<dbReference type="OrthoDB" id="1642657at2759"/>
<dbReference type="PANTHER" id="PTHR21737:SF4">
    <property type="entry name" value="SPLICING FACTOR CACTIN"/>
    <property type="match status" value="1"/>
</dbReference>
<accession>A0A1R3GUN7</accession>
<sequence length="325" mass="37232">MPSNGTPPHPYDAMYPHGRIYAHPSIPQGSYPFSPFVMPSPNGIVGASGNTPGIIEKDGKTSQLKEKLPIQRSKGSLNMITGKKNNPENIKECLCLTEEFRQLPKDHRAREDRLEFEELGFELRFCLLFYGLENVGKDAFSVKAEKKRQRERMAEIEKVKKRKEERALEKAQHEKEMALLGRERARAEFQDWEKKEEEVVVVVVVNRVEKCDPFSVLFFSGIVLMDFYLKEFPWNIHHNPEFFSDPHDVDPSIFEHWDVFELEDLEMGTSRMLAGFMDLAFPSTEFCPLLMKPSNLAVQLSGTFQVDDCAVEKCSAEALEGYAAF</sequence>
<dbReference type="Gramene" id="OMO61757">
    <property type="protein sequence ID" value="OMO61757"/>
    <property type="gene ID" value="CCACVL1_23289"/>
</dbReference>
<evidence type="ECO:0000313" key="2">
    <source>
        <dbReference type="EMBL" id="OMO61757.1"/>
    </source>
</evidence>
<dbReference type="AlphaFoldDB" id="A0A1R3GUN7"/>
<dbReference type="GO" id="GO:0005681">
    <property type="term" value="C:spliceosomal complex"/>
    <property type="evidence" value="ECO:0007669"/>
    <property type="project" value="TreeGrafter"/>
</dbReference>
<comment type="caution">
    <text evidence="2">The sequence shown here is derived from an EMBL/GenBank/DDBJ whole genome shotgun (WGS) entry which is preliminary data.</text>
</comment>
<keyword evidence="1" id="KW-0175">Coiled coil</keyword>
<dbReference type="Proteomes" id="UP000188268">
    <property type="component" value="Unassembled WGS sequence"/>
</dbReference>
<dbReference type="GO" id="GO:0005737">
    <property type="term" value="C:cytoplasm"/>
    <property type="evidence" value="ECO:0007669"/>
    <property type="project" value="TreeGrafter"/>
</dbReference>
<name>A0A1R3GUN7_COCAP</name>
<dbReference type="PANTHER" id="PTHR21737">
    <property type="entry name" value="POLYGLUTAMINE BINDING PROTEIN 1/MARVEL MEMBRANE-ASSOCIATING DOMAIN CONTAINING 3"/>
    <property type="match status" value="1"/>
</dbReference>
<evidence type="ECO:0000256" key="1">
    <source>
        <dbReference type="SAM" id="Coils"/>
    </source>
</evidence>
<keyword evidence="3" id="KW-1185">Reference proteome</keyword>
<evidence type="ECO:0000313" key="3">
    <source>
        <dbReference type="Proteomes" id="UP000188268"/>
    </source>
</evidence>
<protein>
    <submittedName>
        <fullName evidence="2">G-box binding, MFMR</fullName>
    </submittedName>
</protein>